<dbReference type="NCBIfam" id="NF033932">
    <property type="entry name" value="LapB_rpt_80"/>
    <property type="match status" value="3"/>
</dbReference>
<accession>A0A7W1YHM3</accession>
<dbReference type="Gene3D" id="3.80.10.10">
    <property type="entry name" value="Ribonuclease Inhibitor"/>
    <property type="match status" value="1"/>
</dbReference>
<protein>
    <submittedName>
        <fullName evidence="11">LapB repeat-containing protein</fullName>
    </submittedName>
</protein>
<comment type="caution">
    <text evidence="11">The sequence shown here is derived from an EMBL/GenBank/DDBJ whole genome shotgun (WGS) entry which is preliminary data.</text>
</comment>
<gene>
    <name evidence="11" type="ORF">HPK16_16000</name>
</gene>
<dbReference type="InterPro" id="IPR014755">
    <property type="entry name" value="Cu-Rt/internalin_Ig-like"/>
</dbReference>
<dbReference type="InterPro" id="IPR035986">
    <property type="entry name" value="PKD_dom_sf"/>
</dbReference>
<dbReference type="PANTHER" id="PTHR46652:SF3">
    <property type="entry name" value="LEUCINE-RICH REPEAT-CONTAINING PROTEIN 9"/>
    <property type="match status" value="1"/>
</dbReference>
<feature type="domain" description="Internalin N-terminal" evidence="9">
    <location>
        <begin position="36"/>
        <end position="72"/>
    </location>
</feature>
<dbReference type="GO" id="GO:0005576">
    <property type="term" value="C:extracellular region"/>
    <property type="evidence" value="ECO:0007669"/>
    <property type="project" value="UniProtKB-SubCell"/>
</dbReference>
<dbReference type="RefSeq" id="WP_181677903.1">
    <property type="nucleotide sequence ID" value="NZ_JABJVM010000029.1"/>
</dbReference>
<feature type="domain" description="Internalin I Ig-like" evidence="10">
    <location>
        <begin position="515"/>
        <end position="589"/>
    </location>
</feature>
<dbReference type="Gene3D" id="1.10.8.390">
    <property type="entry name" value="Internalin N-terminal Cap domain-like"/>
    <property type="match status" value="2"/>
</dbReference>
<dbReference type="SUPFAM" id="SSF81296">
    <property type="entry name" value="E set domains"/>
    <property type="match status" value="1"/>
</dbReference>
<evidence type="ECO:0000256" key="5">
    <source>
        <dbReference type="ARBA" id="ARBA00022729"/>
    </source>
</evidence>
<organism evidence="11 12">
    <name type="scientific">Listeria rustica</name>
    <dbReference type="NCBI Taxonomy" id="2713503"/>
    <lineage>
        <taxon>Bacteria</taxon>
        <taxon>Bacillati</taxon>
        <taxon>Bacillota</taxon>
        <taxon>Bacilli</taxon>
        <taxon>Bacillales</taxon>
        <taxon>Listeriaceae</taxon>
        <taxon>Listeria</taxon>
    </lineage>
</organism>
<dbReference type="Pfam" id="PF12354">
    <property type="entry name" value="Internalin_N"/>
    <property type="match status" value="2"/>
</dbReference>
<proteinExistence type="inferred from homology"/>
<evidence type="ECO:0000313" key="11">
    <source>
        <dbReference type="EMBL" id="MBA3927841.1"/>
    </source>
</evidence>
<dbReference type="PANTHER" id="PTHR46652">
    <property type="entry name" value="LEUCINE-RICH REPEAT AND IQ DOMAIN-CONTAINING PROTEIN 1-RELATED"/>
    <property type="match status" value="1"/>
</dbReference>
<reference evidence="11 12" key="1">
    <citation type="submission" date="2020-05" db="EMBL/GenBank/DDBJ databases">
        <authorList>
            <person name="Carlin C.R."/>
        </authorList>
    </citation>
    <scope>NUCLEOTIDE SEQUENCE [LARGE SCALE GENOMIC DNA]</scope>
    <source>
        <strain evidence="11 12">FSL W9-0585</strain>
    </source>
</reference>
<comment type="subcellular location">
    <subcellularLocation>
        <location evidence="1">Secreted</location>
    </subcellularLocation>
</comment>
<keyword evidence="5 7" id="KW-0732">Signal</keyword>
<feature type="chain" id="PRO_5031076328" evidence="7">
    <location>
        <begin position="30"/>
        <end position="735"/>
    </location>
</feature>
<feature type="domain" description="Internalin I Ig-like" evidence="10">
    <location>
        <begin position="595"/>
        <end position="669"/>
    </location>
</feature>
<dbReference type="InterPro" id="IPR024634">
    <property type="entry name" value="Internalin_N"/>
</dbReference>
<feature type="signal peptide" evidence="7">
    <location>
        <begin position="1"/>
        <end position="29"/>
    </location>
</feature>
<dbReference type="EMBL" id="JABJVM010000029">
    <property type="protein sequence ID" value="MBA3927841.1"/>
    <property type="molecule type" value="Genomic_DNA"/>
</dbReference>
<evidence type="ECO:0000256" key="4">
    <source>
        <dbReference type="ARBA" id="ARBA00022614"/>
    </source>
</evidence>
<evidence type="ECO:0000259" key="10">
    <source>
        <dbReference type="Pfam" id="PF18981"/>
    </source>
</evidence>
<dbReference type="InterPro" id="IPR013783">
    <property type="entry name" value="Ig-like_fold"/>
</dbReference>
<dbReference type="Pfam" id="PF08191">
    <property type="entry name" value="LRR_adjacent"/>
    <property type="match status" value="2"/>
</dbReference>
<keyword evidence="6" id="KW-0677">Repeat</keyword>
<dbReference type="Gene3D" id="2.60.40.1220">
    <property type="match status" value="2"/>
</dbReference>
<evidence type="ECO:0000256" key="6">
    <source>
        <dbReference type="ARBA" id="ARBA00022737"/>
    </source>
</evidence>
<evidence type="ECO:0000256" key="3">
    <source>
        <dbReference type="ARBA" id="ARBA00022525"/>
    </source>
</evidence>
<dbReference type="InterPro" id="IPR032675">
    <property type="entry name" value="LRR_dom_sf"/>
</dbReference>
<comment type="similarity">
    <text evidence="2">Belongs to the internalin family.</text>
</comment>
<dbReference type="SUPFAM" id="SSF52058">
    <property type="entry name" value="L domain-like"/>
    <property type="match status" value="1"/>
</dbReference>
<sequence>MKQLNRSFKVIVCLLVILASIGLGTFAQAEAPVNTSLPAPINEIFPDGPLAQVIATKLGKSTTDAVTAADLNAITSISSAEGNSKGITNLEGIQNLHNISTLNLSSNNISDIQPLSGLINLGQLILVGNHISDARPLAPLTNIYSARFDSQTITLPTRVKTAPLTLDLTGVITGYTGGIPSINSISNGGIYSTPNITWGSLTNQTAVTFRFQQTVGSTTGLFQGTVTQPLTDPDDVPIGAIDAVFPDAALAQVIATKLGKNVTDTVSQNELNTITTLTAMNQGISSLVGMHYLKAVGDLNLTGNNIADVTPLSGLTQLYKLYLVDNHISDISPLAGLTGLSIFRFDSQKFTLPTMDTIDPLSVAMMDITGMDGSKLSPDTISNGGVFISPNITWTGLTTQTKVTYTFSQHIVIGDNSGDFHGTITVPLIPDTTPPVIAADTNHTYNQGETVSPSQFLTDIEATTDDGSAVTSDFATVVDLNVAGDYTVTLQSADTAGNEAVPVTVIVQVVDTIAPIITANSPITYDAEQNINEATFFHDISAKTDDGSLITSDFDTAVNFKIPGTYTVLLQASDASGNAAAPVPVVVNIVSSAVPVISANSEVTYKQYSDISASQFLVDDHAVATNDGVVSSDFAKVVNLDAVGDYTVTLGAVNSLGNSALPVQVIVHVTAADIEPAISPTKSHAKSGANSIQTQVAKQSLAKEQRLPATGDASQHSLIFGWIILASGILLLRKN</sequence>
<dbReference type="AlphaFoldDB" id="A0A7W1YHM3"/>
<dbReference type="InterPro" id="IPR014756">
    <property type="entry name" value="Ig_E-set"/>
</dbReference>
<dbReference type="Proteomes" id="UP000548787">
    <property type="component" value="Unassembled WGS sequence"/>
</dbReference>
<dbReference type="Pfam" id="PF18981">
    <property type="entry name" value="InlK_D3"/>
    <property type="match status" value="3"/>
</dbReference>
<keyword evidence="4" id="KW-0433">Leucine-rich repeat</keyword>
<feature type="domain" description="Internalin I Ig-like" evidence="10">
    <location>
        <begin position="435"/>
        <end position="509"/>
    </location>
</feature>
<evidence type="ECO:0000313" key="12">
    <source>
        <dbReference type="Proteomes" id="UP000548787"/>
    </source>
</evidence>
<evidence type="ECO:0000256" key="7">
    <source>
        <dbReference type="SAM" id="SignalP"/>
    </source>
</evidence>
<dbReference type="SUPFAM" id="SSF49299">
    <property type="entry name" value="PKD domain"/>
    <property type="match status" value="2"/>
</dbReference>
<dbReference type="PROSITE" id="PS51450">
    <property type="entry name" value="LRR"/>
    <property type="match status" value="2"/>
</dbReference>
<feature type="domain" description="Internalin Ig-like inter-repeat region" evidence="8">
    <location>
        <begin position="183"/>
        <end position="231"/>
    </location>
</feature>
<evidence type="ECO:0000259" key="9">
    <source>
        <dbReference type="Pfam" id="PF12354"/>
    </source>
</evidence>
<feature type="domain" description="Internalin N-terminal" evidence="9">
    <location>
        <begin position="240"/>
        <end position="272"/>
    </location>
</feature>
<evidence type="ECO:0000256" key="2">
    <source>
        <dbReference type="ARBA" id="ARBA00009432"/>
    </source>
</evidence>
<name>A0A7W1YHM3_9LIST</name>
<dbReference type="InterPro" id="IPR044056">
    <property type="entry name" value="InlI_Ig-like"/>
</dbReference>
<keyword evidence="3" id="KW-0964">Secreted</keyword>
<evidence type="ECO:0000259" key="8">
    <source>
        <dbReference type="Pfam" id="PF08191"/>
    </source>
</evidence>
<feature type="domain" description="Internalin Ig-like inter-repeat region" evidence="8">
    <location>
        <begin position="373"/>
        <end position="428"/>
    </location>
</feature>
<keyword evidence="12" id="KW-1185">Reference proteome</keyword>
<evidence type="ECO:0000256" key="1">
    <source>
        <dbReference type="ARBA" id="ARBA00004613"/>
    </source>
</evidence>
<dbReference type="InterPro" id="IPR012569">
    <property type="entry name" value="Inl_IR"/>
</dbReference>
<dbReference type="InterPro" id="IPR050836">
    <property type="entry name" value="SDS22/Internalin_LRR"/>
</dbReference>
<dbReference type="Gene3D" id="2.60.40.10">
    <property type="entry name" value="Immunoglobulins"/>
    <property type="match status" value="3"/>
</dbReference>
<reference evidence="11 12" key="2">
    <citation type="submission" date="2020-08" db="EMBL/GenBank/DDBJ databases">
        <title>Listeria ohnekaius sp. nov. and Listeria portnoyii sp. nov. isolated from non-agricultural and natural environments.</title>
        <authorList>
            <person name="Weller D."/>
            <person name="Belias A.M."/>
            <person name="Liao J."/>
            <person name="Guo S."/>
            <person name="Orsi R.H."/>
            <person name="Wiedmann M."/>
        </authorList>
    </citation>
    <scope>NUCLEOTIDE SEQUENCE [LARGE SCALE GENOMIC DNA]</scope>
    <source>
        <strain evidence="11 12">FSL W9-0585</strain>
    </source>
</reference>
<dbReference type="InterPro" id="IPR001611">
    <property type="entry name" value="Leu-rich_rpt"/>
</dbReference>